<reference evidence="2" key="1">
    <citation type="submission" date="2022-03" db="EMBL/GenBank/DDBJ databases">
        <title>Bacterial whole genome sequence for Hymenobacter sp. DH14.</title>
        <authorList>
            <person name="Le V."/>
        </authorList>
    </citation>
    <scope>NUCLEOTIDE SEQUENCE</scope>
    <source>
        <strain evidence="2">DH14</strain>
    </source>
</reference>
<keyword evidence="1" id="KW-0472">Membrane</keyword>
<sequence>MAYLIHLERLAADLKTVLPIRPDEWAAAIGAVDDLRLIGTEGEWEVQLFEEEKQEWQALFWPDALGGAYTKALLLFDDHTASSPRFVKAMQLANYLQAYISGEDGEFYYIPGWHTFFWSDSDELDDVSGDELLEYRQQFGSDVSNLRARLEELRTRTAVKQLLTGKLMPPRPQPPLWQQYGWLLWLGACVVLYLITHLFRS</sequence>
<accession>A0A9X1VIU2</accession>
<evidence type="ECO:0000256" key="1">
    <source>
        <dbReference type="SAM" id="Phobius"/>
    </source>
</evidence>
<dbReference type="RefSeq" id="WP_241935402.1">
    <property type="nucleotide sequence ID" value="NZ_JALBGC010000002.1"/>
</dbReference>
<feature type="transmembrane region" description="Helical" evidence="1">
    <location>
        <begin position="180"/>
        <end position="199"/>
    </location>
</feature>
<dbReference type="Proteomes" id="UP001139193">
    <property type="component" value="Unassembled WGS sequence"/>
</dbReference>
<evidence type="ECO:0000313" key="2">
    <source>
        <dbReference type="EMBL" id="MCI1187121.1"/>
    </source>
</evidence>
<keyword evidence="3" id="KW-1185">Reference proteome</keyword>
<gene>
    <name evidence="2" type="ORF">MON38_06790</name>
</gene>
<organism evidence="2 3">
    <name type="scientific">Hymenobacter cyanobacteriorum</name>
    <dbReference type="NCBI Taxonomy" id="2926463"/>
    <lineage>
        <taxon>Bacteria</taxon>
        <taxon>Pseudomonadati</taxon>
        <taxon>Bacteroidota</taxon>
        <taxon>Cytophagia</taxon>
        <taxon>Cytophagales</taxon>
        <taxon>Hymenobacteraceae</taxon>
        <taxon>Hymenobacter</taxon>
    </lineage>
</organism>
<dbReference type="EMBL" id="JALBGC010000002">
    <property type="protein sequence ID" value="MCI1187121.1"/>
    <property type="molecule type" value="Genomic_DNA"/>
</dbReference>
<keyword evidence="1" id="KW-0812">Transmembrane</keyword>
<proteinExistence type="predicted"/>
<name>A0A9X1VIU2_9BACT</name>
<comment type="caution">
    <text evidence="2">The sequence shown here is derived from an EMBL/GenBank/DDBJ whole genome shotgun (WGS) entry which is preliminary data.</text>
</comment>
<keyword evidence="1" id="KW-1133">Transmembrane helix</keyword>
<evidence type="ECO:0000313" key="3">
    <source>
        <dbReference type="Proteomes" id="UP001139193"/>
    </source>
</evidence>
<dbReference type="AlphaFoldDB" id="A0A9X1VIU2"/>
<protein>
    <submittedName>
        <fullName evidence="2">Uncharacterized protein</fullName>
    </submittedName>
</protein>